<feature type="domain" description="BD-FAE-like" evidence="2">
    <location>
        <begin position="137"/>
        <end position="257"/>
    </location>
</feature>
<organism evidence="3 4">
    <name type="scientific">Avibacterium avium</name>
    <name type="common">Pasteurella avium</name>
    <dbReference type="NCBI Taxonomy" id="751"/>
    <lineage>
        <taxon>Bacteria</taxon>
        <taxon>Pseudomonadati</taxon>
        <taxon>Pseudomonadota</taxon>
        <taxon>Gammaproteobacteria</taxon>
        <taxon>Pasteurellales</taxon>
        <taxon>Pasteurellaceae</taxon>
        <taxon>Avibacterium</taxon>
    </lineage>
</organism>
<gene>
    <name evidence="3" type="ORF">NCTC11297_00094</name>
</gene>
<evidence type="ECO:0000313" key="3">
    <source>
        <dbReference type="EMBL" id="SUB23107.1"/>
    </source>
</evidence>
<evidence type="ECO:0000313" key="4">
    <source>
        <dbReference type="Proteomes" id="UP000255098"/>
    </source>
</evidence>
<evidence type="ECO:0000256" key="1">
    <source>
        <dbReference type="SAM" id="SignalP"/>
    </source>
</evidence>
<dbReference type="NCBIfam" id="NF041556">
    <property type="entry name" value="tannase_B"/>
    <property type="match status" value="1"/>
</dbReference>
<dbReference type="RefSeq" id="WP_218564400.1">
    <property type="nucleotide sequence ID" value="NZ_UGSP01000001.1"/>
</dbReference>
<dbReference type="SUPFAM" id="SSF53474">
    <property type="entry name" value="alpha/beta-Hydrolases"/>
    <property type="match status" value="1"/>
</dbReference>
<dbReference type="InterPro" id="IPR048124">
    <property type="entry name" value="Tannase_B"/>
</dbReference>
<feature type="signal peptide" evidence="1">
    <location>
        <begin position="1"/>
        <end position="20"/>
    </location>
</feature>
<sequence length="511" mass="56894">MKKILFSAFIATTSICTAYAQLEEQHSFDSLPYFNQTKDGYQLEFDGKNYRSFTVQVNGKSLKFRAFEKIVYVKYPTNADYQSLNFYVPEIYFEGGTINGFNLETAPIFLPNAVGGYMPAKPATYDNKGFGSGEKPNAILTALSKGYVVASVGARGRTLEQNGKYTGKAPAAIIDLKSAVRYLHFNDARMPGDANKIISNGTSAGGALSALLGISGDSLDYKPYFQSLGAAEASDTIFAVSAYCPITNLEQADKAYEWEFNGLNQFSRIDMSKLNAQTFNDRSKPMPRIEGNLTETEIQTSNELKSLFPAYLNALDLRDENNQPLTLDEKGKGSFETYMKNQILKSAQQAYASGTDLSDFDWIKIDKNGVQDLDWYGYIHSAKRMKSPPAFDSLDLSSGENNLFGTETINNQHFTEYSQQHSKVQGSLANKETIKLMNVMNYINNPKSAQHWRIRVGTADRDTSHAISAILAIKLSMSGKNVDYAMPWAVPHSGDYDLDELFKWIDNLTKN</sequence>
<accession>A0A379AN47</accession>
<dbReference type="EMBL" id="UGSP01000001">
    <property type="protein sequence ID" value="SUB23107.1"/>
    <property type="molecule type" value="Genomic_DNA"/>
</dbReference>
<reference evidence="3 4" key="1">
    <citation type="submission" date="2018-06" db="EMBL/GenBank/DDBJ databases">
        <authorList>
            <consortium name="Pathogen Informatics"/>
            <person name="Doyle S."/>
        </authorList>
    </citation>
    <scope>NUCLEOTIDE SEQUENCE [LARGE SCALE GENOMIC DNA]</scope>
    <source>
        <strain evidence="4">NCTC 11297</strain>
    </source>
</reference>
<dbReference type="GeneID" id="300132322"/>
<keyword evidence="1" id="KW-0732">Signal</keyword>
<proteinExistence type="predicted"/>
<keyword evidence="4" id="KW-1185">Reference proteome</keyword>
<dbReference type="Pfam" id="PF20434">
    <property type="entry name" value="BD-FAE"/>
    <property type="match status" value="1"/>
</dbReference>
<evidence type="ECO:0000259" key="2">
    <source>
        <dbReference type="Pfam" id="PF20434"/>
    </source>
</evidence>
<dbReference type="Gene3D" id="3.40.50.1820">
    <property type="entry name" value="alpha/beta hydrolase"/>
    <property type="match status" value="1"/>
</dbReference>
<dbReference type="InterPro" id="IPR049492">
    <property type="entry name" value="BD-FAE-like_dom"/>
</dbReference>
<dbReference type="Proteomes" id="UP000255098">
    <property type="component" value="Unassembled WGS sequence"/>
</dbReference>
<feature type="chain" id="PRO_5016813071" description="BD-FAE-like domain-containing protein" evidence="1">
    <location>
        <begin position="21"/>
        <end position="511"/>
    </location>
</feature>
<name>A0A379AN47_AVIAV</name>
<protein>
    <recommendedName>
        <fullName evidence="2">BD-FAE-like domain-containing protein</fullName>
    </recommendedName>
</protein>
<dbReference type="AlphaFoldDB" id="A0A379AN47"/>
<dbReference type="InterPro" id="IPR029058">
    <property type="entry name" value="AB_hydrolase_fold"/>
</dbReference>